<gene>
    <name evidence="2" type="ORF">GCM10017566_01690</name>
</gene>
<evidence type="ECO:0000256" key="1">
    <source>
        <dbReference type="SAM" id="Phobius"/>
    </source>
</evidence>
<reference evidence="2" key="1">
    <citation type="journal article" date="2014" name="Int. J. Syst. Evol. Microbiol.">
        <title>Complete genome sequence of Corynebacterium casei LMG S-19264T (=DSM 44701T), isolated from a smear-ripened cheese.</title>
        <authorList>
            <consortium name="US DOE Joint Genome Institute (JGI-PGF)"/>
            <person name="Walter F."/>
            <person name="Albersmeier A."/>
            <person name="Kalinowski J."/>
            <person name="Ruckert C."/>
        </authorList>
    </citation>
    <scope>NUCLEOTIDE SEQUENCE</scope>
    <source>
        <strain evidence="2">CGMCC 4.7679</strain>
    </source>
</reference>
<keyword evidence="1" id="KW-1133">Transmembrane helix</keyword>
<sequence>MPLGLGSLALPAAPTASVVYLPAGWTSEVPLLAVTVGTDGALALIAGVFGTVVMSMRRVISAGRLELGLANAVRRNLLVLWNLCLLMACLGWLAFGAGAATARTPIGTLATIVEILMPTVLVVYDGTVMVLVSRWLRS</sequence>
<keyword evidence="1" id="KW-0472">Membrane</keyword>
<reference evidence="2" key="2">
    <citation type="submission" date="2020-09" db="EMBL/GenBank/DDBJ databases">
        <authorList>
            <person name="Sun Q."/>
            <person name="Zhou Y."/>
        </authorList>
    </citation>
    <scope>NUCLEOTIDE SEQUENCE</scope>
    <source>
        <strain evidence="2">CGMCC 4.7679</strain>
    </source>
</reference>
<feature type="transmembrane region" description="Helical" evidence="1">
    <location>
        <begin position="31"/>
        <end position="56"/>
    </location>
</feature>
<protein>
    <submittedName>
        <fullName evidence="2">Uncharacterized protein</fullName>
    </submittedName>
</protein>
<keyword evidence="3" id="KW-1185">Reference proteome</keyword>
<name>A0A8H9IQB8_9PSEU</name>
<proteinExistence type="predicted"/>
<keyword evidence="1" id="KW-0812">Transmembrane</keyword>
<accession>A0A8H9IQB8</accession>
<feature type="transmembrane region" description="Helical" evidence="1">
    <location>
        <begin position="115"/>
        <end position="136"/>
    </location>
</feature>
<evidence type="ECO:0000313" key="2">
    <source>
        <dbReference type="EMBL" id="GHF32766.1"/>
    </source>
</evidence>
<dbReference type="AlphaFoldDB" id="A0A8H9IQB8"/>
<feature type="transmembrane region" description="Helical" evidence="1">
    <location>
        <begin position="77"/>
        <end position="95"/>
    </location>
</feature>
<dbReference type="Proteomes" id="UP000658656">
    <property type="component" value="Unassembled WGS sequence"/>
</dbReference>
<organism evidence="2 3">
    <name type="scientific">Amycolatopsis bartoniae</name>
    <dbReference type="NCBI Taxonomy" id="941986"/>
    <lineage>
        <taxon>Bacteria</taxon>
        <taxon>Bacillati</taxon>
        <taxon>Actinomycetota</taxon>
        <taxon>Actinomycetes</taxon>
        <taxon>Pseudonocardiales</taxon>
        <taxon>Pseudonocardiaceae</taxon>
        <taxon>Amycolatopsis</taxon>
    </lineage>
</organism>
<dbReference type="EMBL" id="BNAV01000001">
    <property type="protein sequence ID" value="GHF32766.1"/>
    <property type="molecule type" value="Genomic_DNA"/>
</dbReference>
<comment type="caution">
    <text evidence="2">The sequence shown here is derived from an EMBL/GenBank/DDBJ whole genome shotgun (WGS) entry which is preliminary data.</text>
</comment>
<evidence type="ECO:0000313" key="3">
    <source>
        <dbReference type="Proteomes" id="UP000658656"/>
    </source>
</evidence>